<keyword evidence="6" id="KW-1185">Reference proteome</keyword>
<name>A0ABR8PUQ8_9CLOT</name>
<dbReference type="RefSeq" id="WP_191768800.1">
    <property type="nucleotide sequence ID" value="NZ_JACSRA010000016.1"/>
</dbReference>
<dbReference type="SUPFAM" id="SSF52540">
    <property type="entry name" value="P-loop containing nucleoside triphosphate hydrolases"/>
    <property type="match status" value="4"/>
</dbReference>
<dbReference type="SMART" id="SM00382">
    <property type="entry name" value="AAA"/>
    <property type="match status" value="2"/>
</dbReference>
<dbReference type="CDD" id="cd00009">
    <property type="entry name" value="AAA"/>
    <property type="match status" value="1"/>
</dbReference>
<organism evidence="5 6">
    <name type="scientific">Clostridium cibarium</name>
    <dbReference type="NCBI Taxonomy" id="2762247"/>
    <lineage>
        <taxon>Bacteria</taxon>
        <taxon>Bacillati</taxon>
        <taxon>Bacillota</taxon>
        <taxon>Clostridia</taxon>
        <taxon>Eubacteriales</taxon>
        <taxon>Clostridiaceae</taxon>
        <taxon>Clostridium</taxon>
    </lineage>
</organism>
<evidence type="ECO:0000313" key="6">
    <source>
        <dbReference type="Proteomes" id="UP000627781"/>
    </source>
</evidence>
<sequence>MNNNIEVKISNIEKILNNELIGQHDYLSELCKYFFIKLNDNLKGSLLILGEKNTAKKTSIRLLFENLKVENLVENENIDELDLSSYDFNLGYNAFITDLYEKLNNHRECLLFKNLEKATEEISEVLLNIYPNTCILLNDEYVIKNKFLIKANLQDKDKINHFICHNKFFVFVSNDKDSEISKKFSNKVDQVLITRDLDSAENYEVIKIGLFKNLNKLENNFNIDISLGLPEEENILLKFLQADYTNDSSFGIDKYIKYKIYHPINNLFFENQVNTKSTLHLYVEHNKIFCKTEDGLYNLTHYSTPTFDEVCYKLNSTTGMNQLKEFLHNIHNNIKVQKIREKLGMRTARISMNMIFTGNAGTGKTNAAKITFEFLSTLGVLKKRIFKEVSKADFFSENNIDIAKRTNDIIYSALGGVLFIDEAYSLCKGEDDKIGIEIVDALLKGVEDNKDNIVVILAGYENDMEYFLSLNQGLKSRFPNKIHFEDYTPAEMYELSIKIAKSKGYRIARNVKNGLIDLFTRNQIAGKNDLGNARFVRNIIENAILDASKKYLIDNNKEIDLLERDDFNFRRNAKFDLEEKLKNIIGLEEVKNIIKSQYKLIVAEEKRKSVGVITKVQQNLNMVFIGNPGTGKTSIARLVAEMLNSIGLLKVGQLVETDRSSFVSEIPGETAKKTEKKFKEAIGGILFIDEAYTLANDSLGIEAIETLLKLIEDHSKDVIVILAGYEKEMEDFFDVNIGLRSRFPLWTNFKDYNPSELFEMSIRLIESQGFKLSKNAYGTLKKSFEEIYENADSQSGNGRMVRNYIENIIRNQSIRIAEEDISVYEMNLITSKDIESIQSISIDNKFNLDDRLKDVRLKEEAKKFLRCQYSLIKVEAKRRKAGIRTDITRNLNMIITGEIGTGKKEFLNLLSEMYYSQGIVKAKSIFEINGFEIISEINKGSKLEDILNKFLGKILFIYCLDVVLNDSRYDEIFISFLNFIEKSKNKVVLVLGCSKLDYKKLMLNNPYINMRFPVWLDFENYNKEELLNLAIHLLNTKEFTLEDGAYDSLKDLINEVYASENLILKNNLLIESLVDILIRNQSIRIYKSTMPQKDISIININDINNTKEDFLKKNFLK</sequence>
<dbReference type="Pfam" id="PF00004">
    <property type="entry name" value="AAA"/>
    <property type="match status" value="2"/>
</dbReference>
<feature type="domain" description="AAA+ ATPase" evidence="4">
    <location>
        <begin position="350"/>
        <end position="488"/>
    </location>
</feature>
<dbReference type="PRINTS" id="PR00819">
    <property type="entry name" value="CBXCFQXSUPER"/>
</dbReference>
<feature type="domain" description="AAA+ ATPase" evidence="4">
    <location>
        <begin position="618"/>
        <end position="743"/>
    </location>
</feature>
<evidence type="ECO:0000259" key="4">
    <source>
        <dbReference type="SMART" id="SM00382"/>
    </source>
</evidence>
<dbReference type="Proteomes" id="UP000627781">
    <property type="component" value="Unassembled WGS sequence"/>
</dbReference>
<proteinExistence type="inferred from homology"/>
<keyword evidence="3" id="KW-0067">ATP-binding</keyword>
<evidence type="ECO:0000313" key="5">
    <source>
        <dbReference type="EMBL" id="MBD7911906.1"/>
    </source>
</evidence>
<gene>
    <name evidence="5" type="ORF">H9661_11095</name>
</gene>
<dbReference type="InterPro" id="IPR041627">
    <property type="entry name" value="AAA_lid_6"/>
</dbReference>
<evidence type="ECO:0000256" key="3">
    <source>
        <dbReference type="ARBA" id="ARBA00022840"/>
    </source>
</evidence>
<comment type="caution">
    <text evidence="5">The sequence shown here is derived from an EMBL/GenBank/DDBJ whole genome shotgun (WGS) entry which is preliminary data.</text>
</comment>
<comment type="similarity">
    <text evidence="1">Belongs to the CbxX/CfxQ family.</text>
</comment>
<keyword evidence="2" id="KW-0547">Nucleotide-binding</keyword>
<dbReference type="Gene3D" id="1.10.8.60">
    <property type="match status" value="3"/>
</dbReference>
<dbReference type="Pfam" id="PF17866">
    <property type="entry name" value="AAA_lid_6"/>
    <property type="match status" value="1"/>
</dbReference>
<dbReference type="InterPro" id="IPR003959">
    <property type="entry name" value="ATPase_AAA_core"/>
</dbReference>
<dbReference type="EMBL" id="JACSRA010000016">
    <property type="protein sequence ID" value="MBD7911906.1"/>
    <property type="molecule type" value="Genomic_DNA"/>
</dbReference>
<dbReference type="InterPro" id="IPR027417">
    <property type="entry name" value="P-loop_NTPase"/>
</dbReference>
<reference evidence="5 6" key="1">
    <citation type="submission" date="2020-08" db="EMBL/GenBank/DDBJ databases">
        <title>A Genomic Blueprint of the Chicken Gut Microbiome.</title>
        <authorList>
            <person name="Gilroy R."/>
            <person name="Ravi A."/>
            <person name="Getino M."/>
            <person name="Pursley I."/>
            <person name="Horton D.L."/>
            <person name="Alikhan N.-F."/>
            <person name="Baker D."/>
            <person name="Gharbi K."/>
            <person name="Hall N."/>
            <person name="Watson M."/>
            <person name="Adriaenssens E.M."/>
            <person name="Foster-Nyarko E."/>
            <person name="Jarju S."/>
            <person name="Secka A."/>
            <person name="Antonio M."/>
            <person name="Oren A."/>
            <person name="Chaudhuri R."/>
            <person name="La Ragione R.M."/>
            <person name="Hildebrand F."/>
            <person name="Pallen M.J."/>
        </authorList>
    </citation>
    <scope>NUCLEOTIDE SEQUENCE [LARGE SCALE GENOMIC DNA]</scope>
    <source>
        <strain evidence="5 6">Sa3CVN1</strain>
    </source>
</reference>
<dbReference type="PANTHER" id="PTHR43392">
    <property type="entry name" value="AAA-TYPE ATPASE FAMILY PROTEIN / ANKYRIN REPEAT FAMILY PROTEIN"/>
    <property type="match status" value="1"/>
</dbReference>
<dbReference type="InterPro" id="IPR050773">
    <property type="entry name" value="CbxX/CfxQ_RuBisCO_ESX"/>
</dbReference>
<evidence type="ECO:0000256" key="2">
    <source>
        <dbReference type="ARBA" id="ARBA00022741"/>
    </source>
</evidence>
<accession>A0ABR8PUQ8</accession>
<dbReference type="InterPro" id="IPR003593">
    <property type="entry name" value="AAA+_ATPase"/>
</dbReference>
<dbReference type="InterPro" id="IPR000641">
    <property type="entry name" value="CbxX/CfxQ"/>
</dbReference>
<evidence type="ECO:0000256" key="1">
    <source>
        <dbReference type="ARBA" id="ARBA00010378"/>
    </source>
</evidence>
<dbReference type="PANTHER" id="PTHR43392:SF2">
    <property type="entry name" value="AAA-TYPE ATPASE FAMILY PROTEIN _ ANKYRIN REPEAT FAMILY PROTEIN"/>
    <property type="match status" value="1"/>
</dbReference>
<dbReference type="Gene3D" id="3.40.50.300">
    <property type="entry name" value="P-loop containing nucleotide triphosphate hydrolases"/>
    <property type="match status" value="4"/>
</dbReference>
<protein>
    <submittedName>
        <fullName evidence="5">AAA family ATPase</fullName>
    </submittedName>
</protein>